<evidence type="ECO:0008006" key="3">
    <source>
        <dbReference type="Google" id="ProtNLM"/>
    </source>
</evidence>
<sequence>MWRIRLDSTTGNIALEVRDPEVLLTRFYTLDTEKYTLKELPLPQVQAWWQGLEDAEQGILYLHGYGNRQLGQHKGIVAIAEADGSKGWEVPELAFYGISAAGLVAYDPEQPEAPLQVLALATGQPTGVTLSQWQAAAAVAQFSPIRYRYCLYPVLYREGEPYFEEVRAFLGAQLRVQAVKAIEYAETGANLVVSFYTEEAAGKLRNELAIFDLEGVLHQKVQLGSGLSGIGSDTFFIFKHNLHFIQNKDILQVFRLLA</sequence>
<protein>
    <recommendedName>
        <fullName evidence="3">DUF4905 domain-containing protein</fullName>
    </recommendedName>
</protein>
<dbReference type="KEGG" id="pact:CA264_03810"/>
<evidence type="ECO:0000313" key="1">
    <source>
        <dbReference type="EMBL" id="ARS37707.1"/>
    </source>
</evidence>
<keyword evidence="2" id="KW-1185">Reference proteome</keyword>
<accession>A0A1X9YXQ0</accession>
<dbReference type="InterPro" id="IPR032595">
    <property type="entry name" value="DUF4905"/>
</dbReference>
<dbReference type="STRING" id="709015.GCA_000472485_00758"/>
<dbReference type="EMBL" id="CP021235">
    <property type="protein sequence ID" value="ARS37707.1"/>
    <property type="molecule type" value="Genomic_DNA"/>
</dbReference>
<dbReference type="OrthoDB" id="849670at2"/>
<proteinExistence type="predicted"/>
<gene>
    <name evidence="1" type="ORF">CA264_03810</name>
</gene>
<dbReference type="AlphaFoldDB" id="A0A1X9YXQ0"/>
<organism evidence="1 2">
    <name type="scientific">Pontibacter actiniarum</name>
    <dbReference type="NCBI Taxonomy" id="323450"/>
    <lineage>
        <taxon>Bacteria</taxon>
        <taxon>Pseudomonadati</taxon>
        <taxon>Bacteroidota</taxon>
        <taxon>Cytophagia</taxon>
        <taxon>Cytophagales</taxon>
        <taxon>Hymenobacteraceae</taxon>
        <taxon>Pontibacter</taxon>
    </lineage>
</organism>
<evidence type="ECO:0000313" key="2">
    <source>
        <dbReference type="Proteomes" id="UP000266292"/>
    </source>
</evidence>
<dbReference type="Pfam" id="PF16248">
    <property type="entry name" value="DUF4905"/>
    <property type="match status" value="1"/>
</dbReference>
<name>A0A1X9YXQ0_9BACT</name>
<reference evidence="2" key="1">
    <citation type="submission" date="2017-05" db="EMBL/GenBank/DDBJ databases">
        <authorList>
            <person name="Ray J."/>
            <person name="Price M."/>
            <person name="Deutschbauer A."/>
        </authorList>
    </citation>
    <scope>NUCLEOTIDE SEQUENCE [LARGE SCALE GENOMIC DNA]</scope>
    <source>
        <strain evidence="2">DSM 19842</strain>
    </source>
</reference>
<dbReference type="Proteomes" id="UP000266292">
    <property type="component" value="Chromosome"/>
</dbReference>